<dbReference type="AlphaFoldDB" id="W7Y9L0"/>
<dbReference type="Proteomes" id="UP000019402">
    <property type="component" value="Unassembled WGS sequence"/>
</dbReference>
<dbReference type="EMBL" id="BAMD01000039">
    <property type="protein sequence ID" value="GAF04188.1"/>
    <property type="molecule type" value="Genomic_DNA"/>
</dbReference>
<reference evidence="2 3" key="1">
    <citation type="journal article" date="2014" name="Genome Announc.">
        <title>Draft Genome Sequence of Cytophaga fermentans JCM 21142T, a Facultative Anaerobe Isolated from Marine Mud.</title>
        <authorList>
            <person name="Starns D."/>
            <person name="Oshima K."/>
            <person name="Suda W."/>
            <person name="Iino T."/>
            <person name="Yuki M."/>
            <person name="Inoue J."/>
            <person name="Kitamura K."/>
            <person name="Iida T."/>
            <person name="Darby A."/>
            <person name="Hattori M."/>
            <person name="Ohkuma M."/>
        </authorList>
    </citation>
    <scope>NUCLEOTIDE SEQUENCE [LARGE SCALE GENOMIC DNA]</scope>
    <source>
        <strain evidence="2 3">JCM 21142</strain>
    </source>
</reference>
<keyword evidence="1" id="KW-1133">Transmembrane helix</keyword>
<comment type="caution">
    <text evidence="2">The sequence shown here is derived from an EMBL/GenBank/DDBJ whole genome shotgun (WGS) entry which is preliminary data.</text>
</comment>
<accession>W7Y9L0</accession>
<feature type="transmembrane region" description="Helical" evidence="1">
    <location>
        <begin position="23"/>
        <end position="49"/>
    </location>
</feature>
<keyword evidence="1" id="KW-0812">Transmembrane</keyword>
<proteinExistence type="predicted"/>
<gene>
    <name evidence="2" type="ORF">JCM21142_72885</name>
</gene>
<evidence type="ECO:0000256" key="1">
    <source>
        <dbReference type="SAM" id="Phobius"/>
    </source>
</evidence>
<protein>
    <submittedName>
        <fullName evidence="2">Uncharacterized protein</fullName>
    </submittedName>
</protein>
<organism evidence="2 3">
    <name type="scientific">Saccharicrinis fermentans DSM 9555 = JCM 21142</name>
    <dbReference type="NCBI Taxonomy" id="869213"/>
    <lineage>
        <taxon>Bacteria</taxon>
        <taxon>Pseudomonadati</taxon>
        <taxon>Bacteroidota</taxon>
        <taxon>Bacteroidia</taxon>
        <taxon>Marinilabiliales</taxon>
        <taxon>Marinilabiliaceae</taxon>
        <taxon>Saccharicrinis</taxon>
    </lineage>
</organism>
<sequence>MKLKFKDMFGKTQDNTIRLKRKIFWFFVIEVLLVIALLGFTFFLITVVLN</sequence>
<name>W7Y9L0_9BACT</name>
<evidence type="ECO:0000313" key="3">
    <source>
        <dbReference type="Proteomes" id="UP000019402"/>
    </source>
</evidence>
<evidence type="ECO:0000313" key="2">
    <source>
        <dbReference type="EMBL" id="GAF04188.1"/>
    </source>
</evidence>
<keyword evidence="1" id="KW-0472">Membrane</keyword>
<keyword evidence="3" id="KW-1185">Reference proteome</keyword>